<dbReference type="Pfam" id="PF02698">
    <property type="entry name" value="DUF218"/>
    <property type="match status" value="1"/>
</dbReference>
<dbReference type="InterPro" id="IPR014729">
    <property type="entry name" value="Rossmann-like_a/b/a_fold"/>
</dbReference>
<dbReference type="CDD" id="cd06259">
    <property type="entry name" value="YdcF-like"/>
    <property type="match status" value="1"/>
</dbReference>
<evidence type="ECO:0000313" key="4">
    <source>
        <dbReference type="Proteomes" id="UP000649799"/>
    </source>
</evidence>
<protein>
    <submittedName>
        <fullName evidence="3">YdcF family protein</fullName>
    </submittedName>
</protein>
<gene>
    <name evidence="3" type="ORF">G9Q97_04100</name>
</gene>
<evidence type="ECO:0000256" key="1">
    <source>
        <dbReference type="SAM" id="Phobius"/>
    </source>
</evidence>
<accession>A0ABX0H3D9</accession>
<feature type="domain" description="DUF218" evidence="2">
    <location>
        <begin position="98"/>
        <end position="248"/>
    </location>
</feature>
<keyword evidence="1" id="KW-1133">Transmembrane helix</keyword>
<dbReference type="RefSeq" id="WP_166143371.1">
    <property type="nucleotide sequence ID" value="NZ_JAANYN010000001.1"/>
</dbReference>
<evidence type="ECO:0000259" key="2">
    <source>
        <dbReference type="Pfam" id="PF02698"/>
    </source>
</evidence>
<dbReference type="InterPro" id="IPR003848">
    <property type="entry name" value="DUF218"/>
</dbReference>
<feature type="transmembrane region" description="Helical" evidence="1">
    <location>
        <begin position="38"/>
        <end position="55"/>
    </location>
</feature>
<sequence>MFFYVSQLFSFLIMPFTICLVLTGAGILFINRTWGKKLVLAGFLLSLFFSNSYLANQLMYSWEPPPKAFHTLPDYEIGIILTGVTNIEKTPKDRTYFNKGADRVTHAVQLYKMGKLKKILITGGLGFDPSDDISEAESLGDFMVWAGVKRSDLILETTARNTRENALFTEKLLKEEGLLEQQSSSFLLITSAFHMKRANACFAKTGLYPDTFPVDYYAAAPKLNFKTIFQPSINAILIWHILVKEWVGILIYKIAGYI</sequence>
<evidence type="ECO:0000313" key="3">
    <source>
        <dbReference type="EMBL" id="NHE55992.1"/>
    </source>
</evidence>
<organism evidence="3 4">
    <name type="scientific">Cyclobacterium plantarum</name>
    <dbReference type="NCBI Taxonomy" id="2716263"/>
    <lineage>
        <taxon>Bacteria</taxon>
        <taxon>Pseudomonadati</taxon>
        <taxon>Bacteroidota</taxon>
        <taxon>Cytophagia</taxon>
        <taxon>Cytophagales</taxon>
        <taxon>Cyclobacteriaceae</taxon>
        <taxon>Cyclobacterium</taxon>
    </lineage>
</organism>
<keyword evidence="4" id="KW-1185">Reference proteome</keyword>
<dbReference type="PANTHER" id="PTHR30336:SF4">
    <property type="entry name" value="ENVELOPE BIOGENESIS FACTOR ELYC"/>
    <property type="match status" value="1"/>
</dbReference>
<dbReference type="Gene3D" id="3.40.50.620">
    <property type="entry name" value="HUPs"/>
    <property type="match status" value="1"/>
</dbReference>
<dbReference type="InterPro" id="IPR051599">
    <property type="entry name" value="Cell_Envelope_Assoc"/>
</dbReference>
<dbReference type="PANTHER" id="PTHR30336">
    <property type="entry name" value="INNER MEMBRANE PROTEIN, PROBABLE PERMEASE"/>
    <property type="match status" value="1"/>
</dbReference>
<dbReference type="EMBL" id="JAANYN010000001">
    <property type="protein sequence ID" value="NHE55992.1"/>
    <property type="molecule type" value="Genomic_DNA"/>
</dbReference>
<feature type="transmembrane region" description="Helical" evidence="1">
    <location>
        <begin position="12"/>
        <end position="31"/>
    </location>
</feature>
<comment type="caution">
    <text evidence="3">The sequence shown here is derived from an EMBL/GenBank/DDBJ whole genome shotgun (WGS) entry which is preliminary data.</text>
</comment>
<keyword evidence="1" id="KW-0472">Membrane</keyword>
<name>A0ABX0H3D9_9BACT</name>
<proteinExistence type="predicted"/>
<reference evidence="3 4" key="1">
    <citation type="submission" date="2020-03" db="EMBL/GenBank/DDBJ databases">
        <title>Cyclobacterium plantarum sp. nov., a marine bacterium isolated from a coastal-marine wetland.</title>
        <authorList>
            <person name="Sanchez-Porro C."/>
            <person name="Ventosa A."/>
            <person name="Amoozegar M."/>
        </authorList>
    </citation>
    <scope>NUCLEOTIDE SEQUENCE [LARGE SCALE GENOMIC DNA]</scope>
    <source>
        <strain evidence="3 4">GBPx2</strain>
    </source>
</reference>
<dbReference type="Proteomes" id="UP000649799">
    <property type="component" value="Unassembled WGS sequence"/>
</dbReference>
<keyword evidence="1" id="KW-0812">Transmembrane</keyword>